<reference evidence="3 4" key="1">
    <citation type="submission" date="2023-09" db="EMBL/GenBank/DDBJ databases">
        <authorList>
            <person name="Qi X."/>
        </authorList>
    </citation>
    <scope>NUCLEOTIDE SEQUENCE [LARGE SCALE GENOMIC DNA]</scope>
    <source>
        <strain evidence="3 4">S1-1</strain>
    </source>
</reference>
<keyword evidence="1 3" id="KW-0808">Transferase</keyword>
<protein>
    <submittedName>
        <fullName evidence="3">4'-phosphopantetheinyl transferase superfamily protein</fullName>
    </submittedName>
</protein>
<dbReference type="RefSeq" id="WP_348397816.1">
    <property type="nucleotide sequence ID" value="NZ_CP136600.1"/>
</dbReference>
<dbReference type="SUPFAM" id="SSF56214">
    <property type="entry name" value="4'-phosphopantetheinyl transferase"/>
    <property type="match status" value="2"/>
</dbReference>
<sequence length="205" mass="23347">MDKILSQWSGKHVSLKKCEQPLPLSQLSLNERKVYDSFLTQSRKTDWLKGRNALKELLLKNGQSSDTQRLSFPNQAFSLTHNDGLAIAITMNDVAGVGVDFEAWHKVKPQMAHWFLNNTEQSWLSTLSSEQYDKEFVRLWTVKEALFKAAMNNEQLALIDFQLDQPSAMTGIATVDNHPSWLFYYKCIVDDVGALCVAFSQRSTL</sequence>
<name>A0ABZ0GTL9_9GAMM</name>
<dbReference type="InterPro" id="IPR037143">
    <property type="entry name" value="4-PPantetheinyl_Trfase_dom_sf"/>
</dbReference>
<evidence type="ECO:0000313" key="3">
    <source>
        <dbReference type="EMBL" id="WOH39049.1"/>
    </source>
</evidence>
<feature type="domain" description="4'-phosphopantetheinyl transferase" evidence="2">
    <location>
        <begin position="96"/>
        <end position="174"/>
    </location>
</feature>
<evidence type="ECO:0000313" key="4">
    <source>
        <dbReference type="Proteomes" id="UP001301442"/>
    </source>
</evidence>
<evidence type="ECO:0000256" key="1">
    <source>
        <dbReference type="ARBA" id="ARBA00022679"/>
    </source>
</evidence>
<evidence type="ECO:0000259" key="2">
    <source>
        <dbReference type="Pfam" id="PF01648"/>
    </source>
</evidence>
<keyword evidence="4" id="KW-1185">Reference proteome</keyword>
<accession>A0ABZ0GTL9</accession>
<proteinExistence type="predicted"/>
<gene>
    <name evidence="3" type="ORF">RI844_07455</name>
</gene>
<organism evidence="3 4">
    <name type="scientific">Thalassotalea fonticola</name>
    <dbReference type="NCBI Taxonomy" id="3065649"/>
    <lineage>
        <taxon>Bacteria</taxon>
        <taxon>Pseudomonadati</taxon>
        <taxon>Pseudomonadota</taxon>
        <taxon>Gammaproteobacteria</taxon>
        <taxon>Alteromonadales</taxon>
        <taxon>Colwelliaceae</taxon>
        <taxon>Thalassotalea</taxon>
    </lineage>
</organism>
<dbReference type="Pfam" id="PF01648">
    <property type="entry name" value="ACPS"/>
    <property type="match status" value="1"/>
</dbReference>
<dbReference type="EMBL" id="CP136600">
    <property type="protein sequence ID" value="WOH39049.1"/>
    <property type="molecule type" value="Genomic_DNA"/>
</dbReference>
<dbReference type="Proteomes" id="UP001301442">
    <property type="component" value="Chromosome"/>
</dbReference>
<dbReference type="GO" id="GO:0016740">
    <property type="term" value="F:transferase activity"/>
    <property type="evidence" value="ECO:0007669"/>
    <property type="project" value="UniProtKB-KW"/>
</dbReference>
<dbReference type="Gene3D" id="3.90.470.20">
    <property type="entry name" value="4'-phosphopantetheinyl transferase domain"/>
    <property type="match status" value="1"/>
</dbReference>
<dbReference type="InterPro" id="IPR008278">
    <property type="entry name" value="4-PPantetheinyl_Trfase_dom"/>
</dbReference>